<dbReference type="AlphaFoldDB" id="A0A067SPT7"/>
<dbReference type="OrthoDB" id="2995895at2759"/>
<reference evidence="2" key="1">
    <citation type="journal article" date="2014" name="Proc. Natl. Acad. Sci. U.S.A.">
        <title>Extensive sampling of basidiomycete genomes demonstrates inadequacy of the white-rot/brown-rot paradigm for wood decay fungi.</title>
        <authorList>
            <person name="Riley R."/>
            <person name="Salamov A.A."/>
            <person name="Brown D.W."/>
            <person name="Nagy L.G."/>
            <person name="Floudas D."/>
            <person name="Held B.W."/>
            <person name="Levasseur A."/>
            <person name="Lombard V."/>
            <person name="Morin E."/>
            <person name="Otillar R."/>
            <person name="Lindquist E.A."/>
            <person name="Sun H."/>
            <person name="LaButti K.M."/>
            <person name="Schmutz J."/>
            <person name="Jabbour D."/>
            <person name="Luo H."/>
            <person name="Baker S.E."/>
            <person name="Pisabarro A.G."/>
            <person name="Walton J.D."/>
            <person name="Blanchette R.A."/>
            <person name="Henrissat B."/>
            <person name="Martin F."/>
            <person name="Cullen D."/>
            <person name="Hibbett D.S."/>
            <person name="Grigoriev I.V."/>
        </authorList>
    </citation>
    <scope>NUCLEOTIDE SEQUENCE [LARGE SCALE GENOMIC DNA]</scope>
    <source>
        <strain evidence="2">CBS 339.88</strain>
    </source>
</reference>
<gene>
    <name evidence="1" type="ORF">GALMADRAFT_231127</name>
</gene>
<evidence type="ECO:0000313" key="1">
    <source>
        <dbReference type="EMBL" id="KDR68803.1"/>
    </source>
</evidence>
<proteinExistence type="predicted"/>
<dbReference type="HOGENOM" id="CLU_040192_0_0_1"/>
<accession>A0A067SPT7</accession>
<sequence length="449" mass="51024">MALSLKLEELPPELFPAIVSHLPLYATPTTVLSFALANRRISETVLPLINTCIILRREKDGLKMIQRLLANPNTGLAVRELYIMSELSREARNGDYFPFNVVSGLQDVIEAGLLPYIHTLGLTLLDGRHLDEDEQSTVHCSKLRSGFFDNLHNKCPRLQALILRDIGDEEGDSWLDDSGLFELNLNLSTLSLHLPYYSGPGALNKLFNNLPSLSSSLHTLRLSKEADLPQTPLVFPFSFPVLRSLTLEYYLVEDTAEAMKFWKRHPSLEFLECTISYNCPQYFFNNEFPLDFLPNIRHLKAEFPDVFVLAPILNRLASLAILFSSDTQIPYLLRSVLPNGLPNLRSLLIDPRHETSYPPNPLTEGTDWYETEDGQFGQNNENKAGEGIFHNYMHSIVRGAPNIEEIGMRGPGNQFLNLSHFVSLVRDTDIDRPSTDGLSRRRWGYYWHP</sequence>
<dbReference type="EMBL" id="KL142406">
    <property type="protein sequence ID" value="KDR68803.1"/>
    <property type="molecule type" value="Genomic_DNA"/>
</dbReference>
<evidence type="ECO:0008006" key="3">
    <source>
        <dbReference type="Google" id="ProtNLM"/>
    </source>
</evidence>
<name>A0A067SPT7_GALM3</name>
<protein>
    <recommendedName>
        <fullName evidence="3">F-box domain-containing protein</fullName>
    </recommendedName>
</protein>
<dbReference type="Proteomes" id="UP000027222">
    <property type="component" value="Unassembled WGS sequence"/>
</dbReference>
<evidence type="ECO:0000313" key="2">
    <source>
        <dbReference type="Proteomes" id="UP000027222"/>
    </source>
</evidence>
<dbReference type="SUPFAM" id="SSF52047">
    <property type="entry name" value="RNI-like"/>
    <property type="match status" value="1"/>
</dbReference>
<organism evidence="1 2">
    <name type="scientific">Galerina marginata (strain CBS 339.88)</name>
    <dbReference type="NCBI Taxonomy" id="685588"/>
    <lineage>
        <taxon>Eukaryota</taxon>
        <taxon>Fungi</taxon>
        <taxon>Dikarya</taxon>
        <taxon>Basidiomycota</taxon>
        <taxon>Agaricomycotina</taxon>
        <taxon>Agaricomycetes</taxon>
        <taxon>Agaricomycetidae</taxon>
        <taxon>Agaricales</taxon>
        <taxon>Agaricineae</taxon>
        <taxon>Strophariaceae</taxon>
        <taxon>Galerina</taxon>
    </lineage>
</organism>
<keyword evidence="2" id="KW-1185">Reference proteome</keyword>